<dbReference type="Pfam" id="PF00128">
    <property type="entry name" value="Alpha-amylase"/>
    <property type="match status" value="1"/>
</dbReference>
<dbReference type="InterPro" id="IPR013783">
    <property type="entry name" value="Ig-like_fold"/>
</dbReference>
<proteinExistence type="inferred from homology"/>
<dbReference type="STRING" id="84029.CROST_40140"/>
<protein>
    <submittedName>
        <fullName evidence="3">Pullulanase</fullName>
        <ecNumber evidence="3">3.2.1.41</ecNumber>
    </submittedName>
</protein>
<dbReference type="EC" id="3.2.1.41" evidence="3"/>
<dbReference type="Proteomes" id="UP000190951">
    <property type="component" value="Chromosome"/>
</dbReference>
<dbReference type="InterPro" id="IPR049117">
    <property type="entry name" value="pulA_all-beta"/>
</dbReference>
<evidence type="ECO:0000256" key="1">
    <source>
        <dbReference type="ARBA" id="ARBA00008061"/>
    </source>
</evidence>
<dbReference type="EMBL" id="CP096983">
    <property type="protein sequence ID" value="URZ12711.1"/>
    <property type="molecule type" value="Genomic_DNA"/>
</dbReference>
<dbReference type="CDD" id="cd02860">
    <property type="entry name" value="E_set_Pullulanase"/>
    <property type="match status" value="1"/>
</dbReference>
<dbReference type="SUPFAM" id="SSF81296">
    <property type="entry name" value="E set domains"/>
    <property type="match status" value="1"/>
</dbReference>
<dbReference type="Gene3D" id="2.60.40.10">
    <property type="entry name" value="Immunoglobulins"/>
    <property type="match status" value="1"/>
</dbReference>
<keyword evidence="3" id="KW-0378">Hydrolase</keyword>
<dbReference type="SMART" id="SM00642">
    <property type="entry name" value="Aamy"/>
    <property type="match status" value="1"/>
</dbReference>
<dbReference type="GO" id="GO:0005975">
    <property type="term" value="P:carbohydrate metabolic process"/>
    <property type="evidence" value="ECO:0007669"/>
    <property type="project" value="InterPro"/>
</dbReference>
<dbReference type="InterPro" id="IPR004193">
    <property type="entry name" value="Glyco_hydro_13_N"/>
</dbReference>
<dbReference type="SUPFAM" id="SSF51445">
    <property type="entry name" value="(Trans)glycosidases"/>
    <property type="match status" value="1"/>
</dbReference>
<dbReference type="InterPro" id="IPR013780">
    <property type="entry name" value="Glyco_hydro_b"/>
</dbReference>
<evidence type="ECO:0000313" key="4">
    <source>
        <dbReference type="Proteomes" id="UP000190951"/>
    </source>
</evidence>
<dbReference type="Pfam" id="PF02922">
    <property type="entry name" value="CBM_48"/>
    <property type="match status" value="1"/>
</dbReference>
<name>A0A1S8KZ44_9CLOT</name>
<feature type="domain" description="Glycosyl hydrolase family 13 catalytic" evidence="2">
    <location>
        <begin position="242"/>
        <end position="612"/>
    </location>
</feature>
<dbReference type="Pfam" id="PF21653">
    <property type="entry name" value="pulA_all-beta"/>
    <property type="match status" value="1"/>
</dbReference>
<dbReference type="GO" id="GO:0051060">
    <property type="term" value="F:pullulanase activity"/>
    <property type="evidence" value="ECO:0007669"/>
    <property type="project" value="UniProtKB-EC"/>
</dbReference>
<dbReference type="InterPro" id="IPR006047">
    <property type="entry name" value="GH13_cat_dom"/>
</dbReference>
<dbReference type="InterPro" id="IPR017853">
    <property type="entry name" value="GH"/>
</dbReference>
<dbReference type="RefSeq" id="WP_077834134.1">
    <property type="nucleotide sequence ID" value="NZ_CP096983.1"/>
</dbReference>
<dbReference type="InterPro" id="IPR011840">
    <property type="entry name" value="PulA_typeI"/>
</dbReference>
<evidence type="ECO:0000259" key="2">
    <source>
        <dbReference type="SMART" id="SM00642"/>
    </source>
</evidence>
<dbReference type="InterPro" id="IPR014756">
    <property type="entry name" value="Ig_E-set"/>
</dbReference>
<dbReference type="PANTHER" id="PTHR43002">
    <property type="entry name" value="GLYCOGEN DEBRANCHING ENZYME"/>
    <property type="match status" value="1"/>
</dbReference>
<accession>A0A1S8KZ44</accession>
<gene>
    <name evidence="3" type="primary">amyX</name>
    <name evidence="3" type="ORF">CROST_034560</name>
</gene>
<keyword evidence="4" id="KW-1185">Reference proteome</keyword>
<dbReference type="CDD" id="cd11341">
    <property type="entry name" value="AmyAc_Pullulanase_LD-like"/>
    <property type="match status" value="1"/>
</dbReference>
<dbReference type="Gene3D" id="3.20.20.80">
    <property type="entry name" value="Glycosidases"/>
    <property type="match status" value="1"/>
</dbReference>
<dbReference type="NCBIfam" id="TIGR02104">
    <property type="entry name" value="pulA_typeI"/>
    <property type="match status" value="1"/>
</dbReference>
<dbReference type="KEGG" id="crw:CROST_034560"/>
<sequence>MFIYNASIVHFNKIEFRIDDFYSFLLSKIYVRNDDGEVRIKEYSYSDDTVWLTIDDIDIKKNYYVSYDDATLKCSFYKLFSTKEFNDIYAYNGKLGISYTKDKTTFKVWSPCASKMDLLLYLPNTNSEKPDEIIPMKEENGLWTLILNGDFKGFCYNYRVTRYNETLEVVDPYAKAVGVNGLRGAILDLNSTNPPNWKKDSKPKNIKHFTDAVIYELSINDISLNPNSGILNKGKFIGLTEENAVTKNNFPTGIKYLKELGITHVQIMPIYDFSYESVDEANPTTYNWGYDPQNYNVPEGLYSTNPYDPKTRIYELKSLIKELHENGICVNLDVVFNHLWNAKENNFEKLFPEYYLRRNDDNSFSNGTGCGNDTASEHYMFRKFILDSVKYWAHEYHIDGFRFDLMGIHDIDTMNKLREELDDIDKNIMMYGEGWDLSTNLPSSKKATIANCSKMPNVAFFNDVVRDTLKGNVFSSTDIGFISGKPELENRILFTSLACSFDLDEYRKIFLSPLQSVNYVTCHDNSTLYDRLLASKPSDDETTRISRIKLALGILLTSQGIPFLHCGVEFARTKFGVENSYNSPKEINWIDWELRDKNISLVNYVKNLIDFRKKHSAFRFTSSESFKKHLQPLSLPKNAVGYILKNNANNDVFKDIMIIYNANNSNITVPLNGTWNLCIDKNNAGNEKIKEVSDSYVCEPLSVNVLYKNNEDIFFYII</sequence>
<comment type="similarity">
    <text evidence="1">Belongs to the glycosyl hydrolase 13 family.</text>
</comment>
<reference evidence="3 4" key="1">
    <citation type="submission" date="2022-04" db="EMBL/GenBank/DDBJ databases">
        <title>Genome sequence of C. roseum typestrain.</title>
        <authorList>
            <person name="Poehlein A."/>
            <person name="Schoch T."/>
            <person name="Duerre P."/>
            <person name="Daniel R."/>
        </authorList>
    </citation>
    <scope>NUCLEOTIDE SEQUENCE [LARGE SCALE GENOMIC DNA]</scope>
    <source>
        <strain evidence="3 4">DSM 7320</strain>
    </source>
</reference>
<dbReference type="Gene3D" id="2.60.40.1180">
    <property type="entry name" value="Golgi alpha-mannosidase II"/>
    <property type="match status" value="1"/>
</dbReference>
<organism evidence="3 4">
    <name type="scientific">Clostridium felsineum</name>
    <dbReference type="NCBI Taxonomy" id="36839"/>
    <lineage>
        <taxon>Bacteria</taxon>
        <taxon>Bacillati</taxon>
        <taxon>Bacillota</taxon>
        <taxon>Clostridia</taxon>
        <taxon>Eubacteriales</taxon>
        <taxon>Clostridiaceae</taxon>
        <taxon>Clostridium</taxon>
    </lineage>
</organism>
<keyword evidence="3" id="KW-0326">Glycosidase</keyword>
<evidence type="ECO:0000313" key="3">
    <source>
        <dbReference type="EMBL" id="URZ12711.1"/>
    </source>
</evidence>
<dbReference type="AlphaFoldDB" id="A0A1S8KZ44"/>